<dbReference type="EMBL" id="UOEP01000182">
    <property type="protein sequence ID" value="VAW22963.1"/>
    <property type="molecule type" value="Genomic_DNA"/>
</dbReference>
<dbReference type="AlphaFoldDB" id="A0A3B0U3K9"/>
<accession>A0A3B0U3K9</accession>
<evidence type="ECO:0000313" key="1">
    <source>
        <dbReference type="EMBL" id="VAW22963.1"/>
    </source>
</evidence>
<dbReference type="InterPro" id="IPR036163">
    <property type="entry name" value="HMA_dom_sf"/>
</dbReference>
<protein>
    <submittedName>
        <fullName evidence="1">Uncharacterized protein</fullName>
    </submittedName>
</protein>
<dbReference type="SUPFAM" id="SSF55008">
    <property type="entry name" value="HMA, heavy metal-associated domain"/>
    <property type="match status" value="1"/>
</dbReference>
<name>A0A3B0U3K9_9ZZZZ</name>
<organism evidence="1">
    <name type="scientific">hydrothermal vent metagenome</name>
    <dbReference type="NCBI Taxonomy" id="652676"/>
    <lineage>
        <taxon>unclassified sequences</taxon>
        <taxon>metagenomes</taxon>
        <taxon>ecological metagenomes</taxon>
    </lineage>
</organism>
<dbReference type="Gene3D" id="3.30.70.100">
    <property type="match status" value="1"/>
</dbReference>
<dbReference type="GO" id="GO:0046872">
    <property type="term" value="F:metal ion binding"/>
    <property type="evidence" value="ECO:0007669"/>
    <property type="project" value="InterPro"/>
</dbReference>
<gene>
    <name evidence="1" type="ORF">MNBD_BACTEROID01-2371</name>
</gene>
<sequence>MKLIKLFTLAFIAMAATTNPVFSQNTTTQTSDSTKTITIKVKGADCSEDLQIIAANVEKLKGVKSCKIIKEGVTSSFGVKYNPALATKKEIYAAIENTSGCDNPNDKPYTVKNK</sequence>
<proteinExistence type="predicted"/>
<reference evidence="1" key="1">
    <citation type="submission" date="2018-06" db="EMBL/GenBank/DDBJ databases">
        <authorList>
            <person name="Zhirakovskaya E."/>
        </authorList>
    </citation>
    <scope>NUCLEOTIDE SEQUENCE</scope>
</reference>